<organism evidence="6 7">
    <name type="scientific">Nitrolancea hollandica Lb</name>
    <dbReference type="NCBI Taxonomy" id="1129897"/>
    <lineage>
        <taxon>Bacteria</taxon>
        <taxon>Pseudomonadati</taxon>
        <taxon>Thermomicrobiota</taxon>
        <taxon>Thermomicrobia</taxon>
        <taxon>Sphaerobacterales</taxon>
        <taxon>Sphaerobacterineae</taxon>
        <taxon>Sphaerobacteraceae</taxon>
        <taxon>Nitrolancea</taxon>
    </lineage>
</organism>
<dbReference type="SUPFAM" id="SSF56112">
    <property type="entry name" value="Protein kinase-like (PK-like)"/>
    <property type="match status" value="1"/>
</dbReference>
<comment type="caution">
    <text evidence="6">The sequence shown here is derived from an EMBL/GenBank/DDBJ whole genome shotgun (WGS) entry which is preliminary data.</text>
</comment>
<accession>I4EF52</accession>
<dbReference type="EMBL" id="CAGS01000137">
    <property type="protein sequence ID" value="CCF83314.1"/>
    <property type="molecule type" value="Genomic_DNA"/>
</dbReference>
<dbReference type="PANTHER" id="PTHR43289">
    <property type="entry name" value="MITOGEN-ACTIVATED PROTEIN KINASE KINASE KINASE 20-RELATED"/>
    <property type="match status" value="1"/>
</dbReference>
<dbReference type="GO" id="GO:0004674">
    <property type="term" value="F:protein serine/threonine kinase activity"/>
    <property type="evidence" value="ECO:0007669"/>
    <property type="project" value="UniProtKB-KW"/>
</dbReference>
<dbReference type="SMART" id="SM00220">
    <property type="entry name" value="S_TKc"/>
    <property type="match status" value="1"/>
</dbReference>
<protein>
    <submittedName>
        <fullName evidence="6">Serine/threonine protein kinase</fullName>
    </submittedName>
</protein>
<evidence type="ECO:0000259" key="5">
    <source>
        <dbReference type="PROSITE" id="PS50011"/>
    </source>
</evidence>
<evidence type="ECO:0000256" key="4">
    <source>
        <dbReference type="ARBA" id="ARBA00022840"/>
    </source>
</evidence>
<keyword evidence="4" id="KW-0067">ATP-binding</keyword>
<evidence type="ECO:0000256" key="3">
    <source>
        <dbReference type="ARBA" id="ARBA00022777"/>
    </source>
</evidence>
<dbReference type="PROSITE" id="PS50011">
    <property type="entry name" value="PROTEIN_KINASE_DOM"/>
    <property type="match status" value="1"/>
</dbReference>
<dbReference type="InterPro" id="IPR011009">
    <property type="entry name" value="Kinase-like_dom_sf"/>
</dbReference>
<dbReference type="InterPro" id="IPR000719">
    <property type="entry name" value="Prot_kinase_dom"/>
</dbReference>
<sequence length="284" mass="31242">MTADQAVVEGGSVLGPGETLAAGYEVVEHLHRSRYLDVYEVWSEERTCGCVAKVVRPDRIRDQKARYALIHEGRLLQRLTHPHIVRAYEVVEQPDPLLLLETLTGDTLAYIIEEEQHLPLKDAAYLGLHLCSAMRYLHRHGFLHLDLKPDNIISCCSLAKVIDFSIAQPPGPASKGPGTPIYMAPEQVTGGFLSAATDIWGVGSVLYEALTGQPPFDVPDDDDDEEADSPAWFPQIEGRARSLRVHRRVPAAVVAAIDGCLEPDPTQRPSLDVLFQTLKAVVSP</sequence>
<dbReference type="RefSeq" id="WP_008476362.1">
    <property type="nucleotide sequence ID" value="NZ_CAGS01000137.1"/>
</dbReference>
<evidence type="ECO:0000256" key="2">
    <source>
        <dbReference type="ARBA" id="ARBA00022741"/>
    </source>
</evidence>
<evidence type="ECO:0000313" key="6">
    <source>
        <dbReference type="EMBL" id="CCF83314.1"/>
    </source>
</evidence>
<keyword evidence="7" id="KW-1185">Reference proteome</keyword>
<keyword evidence="1" id="KW-0808">Transferase</keyword>
<dbReference type="CDD" id="cd14014">
    <property type="entry name" value="STKc_PknB_like"/>
    <property type="match status" value="1"/>
</dbReference>
<evidence type="ECO:0000313" key="7">
    <source>
        <dbReference type="Proteomes" id="UP000004221"/>
    </source>
</evidence>
<feature type="domain" description="Protein kinase" evidence="5">
    <location>
        <begin position="24"/>
        <end position="284"/>
    </location>
</feature>
<dbReference type="Proteomes" id="UP000004221">
    <property type="component" value="Unassembled WGS sequence"/>
</dbReference>
<dbReference type="OrthoDB" id="136279at2"/>
<keyword evidence="3 6" id="KW-0418">Kinase</keyword>
<dbReference type="Gene3D" id="1.10.510.10">
    <property type="entry name" value="Transferase(Phosphotransferase) domain 1"/>
    <property type="match status" value="1"/>
</dbReference>
<keyword evidence="6" id="KW-0723">Serine/threonine-protein kinase</keyword>
<dbReference type="AlphaFoldDB" id="I4EF52"/>
<keyword evidence="2" id="KW-0547">Nucleotide-binding</keyword>
<reference evidence="6 7" key="1">
    <citation type="journal article" date="2012" name="ISME J.">
        <title>Nitrification expanded: discovery, physiology and genomics of a nitrite-oxidizing bacterium from the phylum Chloroflexi.</title>
        <authorList>
            <person name="Sorokin D.Y."/>
            <person name="Lucker S."/>
            <person name="Vejmelkova D."/>
            <person name="Kostrikina N.A."/>
            <person name="Kleerebezem R."/>
            <person name="Rijpstra W.I."/>
            <person name="Damste J.S."/>
            <person name="Le Paslier D."/>
            <person name="Muyzer G."/>
            <person name="Wagner M."/>
            <person name="van Loosdrecht M.C."/>
            <person name="Daims H."/>
        </authorList>
    </citation>
    <scope>NUCLEOTIDE SEQUENCE [LARGE SCALE GENOMIC DNA]</scope>
    <source>
        <strain evidence="7">none</strain>
    </source>
</reference>
<dbReference type="GO" id="GO:0005524">
    <property type="term" value="F:ATP binding"/>
    <property type="evidence" value="ECO:0007669"/>
    <property type="project" value="UniProtKB-KW"/>
</dbReference>
<evidence type="ECO:0000256" key="1">
    <source>
        <dbReference type="ARBA" id="ARBA00022679"/>
    </source>
</evidence>
<dbReference type="Gene3D" id="3.30.200.20">
    <property type="entry name" value="Phosphorylase Kinase, domain 1"/>
    <property type="match status" value="1"/>
</dbReference>
<dbReference type="PIRSF" id="PIRSF000654">
    <property type="entry name" value="Integrin-linked_kinase"/>
    <property type="match status" value="1"/>
</dbReference>
<gene>
    <name evidence="6" type="ORF">NITHO_2210009</name>
</gene>
<dbReference type="PANTHER" id="PTHR43289:SF6">
    <property type="entry name" value="SERINE_THREONINE-PROTEIN KINASE NEKL-3"/>
    <property type="match status" value="1"/>
</dbReference>
<dbReference type="Pfam" id="PF00069">
    <property type="entry name" value="Pkinase"/>
    <property type="match status" value="1"/>
</dbReference>
<proteinExistence type="predicted"/>
<name>I4EF52_9BACT</name>